<evidence type="ECO:0000256" key="4">
    <source>
        <dbReference type="ARBA" id="ARBA00023014"/>
    </source>
</evidence>
<dbReference type="SFLD" id="SFLDS00029">
    <property type="entry name" value="Radical_SAM"/>
    <property type="match status" value="1"/>
</dbReference>
<evidence type="ECO:0000256" key="5">
    <source>
        <dbReference type="SAM" id="MobiDB-lite"/>
    </source>
</evidence>
<sequence length="674" mass="74165">MSTSVISGIQSIELEITGTCQLRCTHCCTNSGPQAPAGRMTREDWSRVIADVAELGIPMVQFIGGEPTLSPHLPQFIDEALDAGLGVEVYSNLTHVRPSLWGSFSRQGVCLATSYYSDDRAQHEEITRTRGSLDRTRANIAEAVRRGIPLRAGIVEVIEGQRVEQAKAELHRLGIKEIQIDRMRRIGRAAEPDASTPTAARAVRTLLSAPRVRLPRRGRVRLHPQSLHGRRQRPRTASRRDPAQRPMGRDDGGRAGAARRRLYPGRFERLRPRPYARLQPKAFRARPVALPWSPRVNWTTCAAALADVSTHRHSRWAPAVAATPRHLFIPRWWTRAADGWELRDGPTDTDRWFEAAYRDTSLVTRVGPLHADHATAADRPHGRPTSSATLPSLVVGMFQHARIDDGDRLLDVGTGSGYGAALAARRLSDEQVTSVDVDPYLTEVARKRMSETGAAPTLDTIDATGDLPYEPASFDRIVATVSVRTIPASWLRALCPGGRLVTTIAGTSLLVTAEKDEDGGATGRVEWDRAGFMHARHGDDYPPGAAVRLAKAAELDGDEVTRGPYPVVDVANAWDLASMLEVEAPGIEHEYREDGEQRVALMAHADGSWARATATGNERPTVHQGGPRRLWDALDKVRDYWLSNGELPVRGARVDITPDGRTFLGRGKWSAELR</sequence>
<keyword evidence="1" id="KW-0949">S-adenosyl-L-methionine</keyword>
<dbReference type="PANTHER" id="PTHR11228:SF34">
    <property type="entry name" value="TUNGSTEN-CONTAINING ALDEHYDE FERREDOXIN OXIDOREDUCTASE COFACTOR MODIFYING PROTEIN"/>
    <property type="match status" value="1"/>
</dbReference>
<evidence type="ECO:0000256" key="3">
    <source>
        <dbReference type="ARBA" id="ARBA00023004"/>
    </source>
</evidence>
<dbReference type="CDD" id="cd02440">
    <property type="entry name" value="AdoMet_MTases"/>
    <property type="match status" value="1"/>
</dbReference>
<feature type="compositionally biased region" description="Basic residues" evidence="5">
    <location>
        <begin position="214"/>
        <end position="237"/>
    </location>
</feature>
<keyword evidence="8" id="KW-1185">Reference proteome</keyword>
<dbReference type="Gene3D" id="3.20.20.70">
    <property type="entry name" value="Aldolase class I"/>
    <property type="match status" value="1"/>
</dbReference>
<evidence type="ECO:0000256" key="2">
    <source>
        <dbReference type="ARBA" id="ARBA00022723"/>
    </source>
</evidence>
<organism evidence="7 8">
    <name type="scientific">Streptomyces yatensis</name>
    <dbReference type="NCBI Taxonomy" id="155177"/>
    <lineage>
        <taxon>Bacteria</taxon>
        <taxon>Bacillati</taxon>
        <taxon>Actinomycetota</taxon>
        <taxon>Actinomycetes</taxon>
        <taxon>Kitasatosporales</taxon>
        <taxon>Streptomycetaceae</taxon>
        <taxon>Streptomyces</taxon>
        <taxon>Streptomyces violaceusniger group</taxon>
    </lineage>
</organism>
<dbReference type="CDD" id="cd01335">
    <property type="entry name" value="Radical_SAM"/>
    <property type="match status" value="1"/>
</dbReference>
<dbReference type="SFLD" id="SFLDG01067">
    <property type="entry name" value="SPASM/twitch_domain_containing"/>
    <property type="match status" value="1"/>
</dbReference>
<feature type="compositionally biased region" description="Basic and acidic residues" evidence="5">
    <location>
        <begin position="238"/>
        <end position="253"/>
    </location>
</feature>
<name>A0ABN2G7D5_9ACTN</name>
<dbReference type="EMBL" id="BAAALR010000004">
    <property type="protein sequence ID" value="GAA1666569.1"/>
    <property type="molecule type" value="Genomic_DNA"/>
</dbReference>
<feature type="region of interest" description="Disordered" evidence="5">
    <location>
        <begin position="214"/>
        <end position="263"/>
    </location>
</feature>
<dbReference type="Gene3D" id="3.40.50.150">
    <property type="entry name" value="Vaccinia Virus protein VP39"/>
    <property type="match status" value="1"/>
</dbReference>
<dbReference type="InterPro" id="IPR058240">
    <property type="entry name" value="rSAM_sf"/>
</dbReference>
<accession>A0ABN2G7D5</accession>
<dbReference type="PANTHER" id="PTHR11228">
    <property type="entry name" value="RADICAL SAM DOMAIN PROTEIN"/>
    <property type="match status" value="1"/>
</dbReference>
<keyword evidence="2" id="KW-0479">Metal-binding</keyword>
<dbReference type="InterPro" id="IPR029063">
    <property type="entry name" value="SAM-dependent_MTases_sf"/>
</dbReference>
<protein>
    <recommendedName>
        <fullName evidence="6">Radical SAM core domain-containing protein</fullName>
    </recommendedName>
</protein>
<keyword evidence="3" id="KW-0408">Iron</keyword>
<keyword evidence="4" id="KW-0411">Iron-sulfur</keyword>
<reference evidence="7 8" key="1">
    <citation type="journal article" date="2019" name="Int. J. Syst. Evol. Microbiol.">
        <title>The Global Catalogue of Microorganisms (GCM) 10K type strain sequencing project: providing services to taxonomists for standard genome sequencing and annotation.</title>
        <authorList>
            <consortium name="The Broad Institute Genomics Platform"/>
            <consortium name="The Broad Institute Genome Sequencing Center for Infectious Disease"/>
            <person name="Wu L."/>
            <person name="Ma J."/>
        </authorList>
    </citation>
    <scope>NUCLEOTIDE SEQUENCE [LARGE SCALE GENOMIC DNA]</scope>
    <source>
        <strain evidence="7 8">JCM 13244</strain>
    </source>
</reference>
<dbReference type="SUPFAM" id="SSF53335">
    <property type="entry name" value="S-adenosyl-L-methionine-dependent methyltransferases"/>
    <property type="match status" value="1"/>
</dbReference>
<evidence type="ECO:0000256" key="1">
    <source>
        <dbReference type="ARBA" id="ARBA00022691"/>
    </source>
</evidence>
<feature type="domain" description="Radical SAM core" evidence="6">
    <location>
        <begin position="4"/>
        <end position="217"/>
    </location>
</feature>
<dbReference type="SUPFAM" id="SSF102114">
    <property type="entry name" value="Radical SAM enzymes"/>
    <property type="match status" value="1"/>
</dbReference>
<dbReference type="InterPro" id="IPR007197">
    <property type="entry name" value="rSAM"/>
</dbReference>
<dbReference type="Proteomes" id="UP001499947">
    <property type="component" value="Unassembled WGS sequence"/>
</dbReference>
<comment type="caution">
    <text evidence="7">The sequence shown here is derived from an EMBL/GenBank/DDBJ whole genome shotgun (WGS) entry which is preliminary data.</text>
</comment>
<evidence type="ECO:0000313" key="7">
    <source>
        <dbReference type="EMBL" id="GAA1666569.1"/>
    </source>
</evidence>
<evidence type="ECO:0000259" key="6">
    <source>
        <dbReference type="PROSITE" id="PS51918"/>
    </source>
</evidence>
<proteinExistence type="predicted"/>
<evidence type="ECO:0000313" key="8">
    <source>
        <dbReference type="Proteomes" id="UP001499947"/>
    </source>
</evidence>
<dbReference type="Pfam" id="PF01135">
    <property type="entry name" value="PCMT"/>
    <property type="match status" value="1"/>
</dbReference>
<dbReference type="InterPro" id="IPR050377">
    <property type="entry name" value="Radical_SAM_PqqE_MftC-like"/>
</dbReference>
<dbReference type="PROSITE" id="PS51918">
    <property type="entry name" value="RADICAL_SAM"/>
    <property type="match status" value="1"/>
</dbReference>
<dbReference type="InterPro" id="IPR013785">
    <property type="entry name" value="Aldolase_TIM"/>
</dbReference>
<dbReference type="Pfam" id="PF04055">
    <property type="entry name" value="Radical_SAM"/>
    <property type="match status" value="1"/>
</dbReference>
<gene>
    <name evidence="7" type="ORF">GCM10009680_02660</name>
</gene>
<dbReference type="RefSeq" id="WP_425519762.1">
    <property type="nucleotide sequence ID" value="NZ_BAAALR010000004.1"/>
</dbReference>